<feature type="compositionally biased region" description="Low complexity" evidence="1">
    <location>
        <begin position="301"/>
        <end position="316"/>
    </location>
</feature>
<organism evidence="2 3">
    <name type="scientific">Leucosporidium creatinivorum</name>
    <dbReference type="NCBI Taxonomy" id="106004"/>
    <lineage>
        <taxon>Eukaryota</taxon>
        <taxon>Fungi</taxon>
        <taxon>Dikarya</taxon>
        <taxon>Basidiomycota</taxon>
        <taxon>Pucciniomycotina</taxon>
        <taxon>Microbotryomycetes</taxon>
        <taxon>Leucosporidiales</taxon>
        <taxon>Leucosporidium</taxon>
    </lineage>
</organism>
<feature type="compositionally biased region" description="Low complexity" evidence="1">
    <location>
        <begin position="170"/>
        <end position="183"/>
    </location>
</feature>
<sequence>MTAAATAVTPTPTEVAQPAVAQTASPATTCFTPSLNSILTAFQKDGNNDTELLKVILRAKEKEDERLAADAILKAEQLKVQHTLVLSQVYYAQVQQQAAYAASYAPYSPTSPPSESSPTSPYASQSHLHPCPPNMNGRPPCADRRGSSYSPPPHPFGVGANAETAKRARAASSVSTSSAGSSVRNMKEEDSSGPATKKARRTSNGKPSHEDVMAALRSKCEHNQRQSAPAGAPTPHGWSSVPHPPPQQQRTTPSPSLNAKRPLAPRPPSPASSSTANHFSTMPPPPTVGRMTSRSPPLRHSAFFAPRPAPTTTTSAKLGAETSATRSTSPEEERAADSLKMLFDAGAAVEAEHPTSDVRSA</sequence>
<dbReference type="AlphaFoldDB" id="A0A1Y2G2Z1"/>
<keyword evidence="3" id="KW-1185">Reference proteome</keyword>
<evidence type="ECO:0000256" key="1">
    <source>
        <dbReference type="SAM" id="MobiDB-lite"/>
    </source>
</evidence>
<comment type="caution">
    <text evidence="2">The sequence shown here is derived from an EMBL/GenBank/DDBJ whole genome shotgun (WGS) entry which is preliminary data.</text>
</comment>
<evidence type="ECO:0000313" key="2">
    <source>
        <dbReference type="EMBL" id="ORY90813.1"/>
    </source>
</evidence>
<evidence type="ECO:0000313" key="3">
    <source>
        <dbReference type="Proteomes" id="UP000193467"/>
    </source>
</evidence>
<dbReference type="STRING" id="106004.A0A1Y2G2Z1"/>
<protein>
    <submittedName>
        <fullName evidence="2">Uncharacterized protein</fullName>
    </submittedName>
</protein>
<accession>A0A1Y2G2Z1</accession>
<gene>
    <name evidence="2" type="ORF">BCR35DRAFT_299401</name>
</gene>
<name>A0A1Y2G2Z1_9BASI</name>
<dbReference type="EMBL" id="MCGR01000003">
    <property type="protein sequence ID" value="ORY90813.1"/>
    <property type="molecule type" value="Genomic_DNA"/>
</dbReference>
<dbReference type="InParanoid" id="A0A1Y2G2Z1"/>
<dbReference type="Proteomes" id="UP000193467">
    <property type="component" value="Unassembled WGS sequence"/>
</dbReference>
<feature type="region of interest" description="Disordered" evidence="1">
    <location>
        <begin position="105"/>
        <end position="336"/>
    </location>
</feature>
<feature type="compositionally biased region" description="Basic and acidic residues" evidence="1">
    <location>
        <begin position="207"/>
        <end position="224"/>
    </location>
</feature>
<feature type="compositionally biased region" description="Low complexity" evidence="1">
    <location>
        <begin position="105"/>
        <end position="126"/>
    </location>
</feature>
<dbReference type="OrthoDB" id="2537258at2759"/>
<proteinExistence type="predicted"/>
<reference evidence="2 3" key="1">
    <citation type="submission" date="2016-07" db="EMBL/GenBank/DDBJ databases">
        <title>Pervasive Adenine N6-methylation of Active Genes in Fungi.</title>
        <authorList>
            <consortium name="DOE Joint Genome Institute"/>
            <person name="Mondo S.J."/>
            <person name="Dannebaum R.O."/>
            <person name="Kuo R.C."/>
            <person name="Labutti K."/>
            <person name="Haridas S."/>
            <person name="Kuo A."/>
            <person name="Salamov A."/>
            <person name="Ahrendt S.R."/>
            <person name="Lipzen A."/>
            <person name="Sullivan W."/>
            <person name="Andreopoulos W.B."/>
            <person name="Clum A."/>
            <person name="Lindquist E."/>
            <person name="Daum C."/>
            <person name="Ramamoorthy G.K."/>
            <person name="Gryganskyi A."/>
            <person name="Culley D."/>
            <person name="Magnuson J.K."/>
            <person name="James T.Y."/>
            <person name="O'Malley M.A."/>
            <person name="Stajich J.E."/>
            <person name="Spatafora J.W."/>
            <person name="Visel A."/>
            <person name="Grigoriev I.V."/>
        </authorList>
    </citation>
    <scope>NUCLEOTIDE SEQUENCE [LARGE SCALE GENOMIC DNA]</scope>
    <source>
        <strain evidence="2 3">62-1032</strain>
    </source>
</reference>